<dbReference type="Proteomes" id="UP000799302">
    <property type="component" value="Unassembled WGS sequence"/>
</dbReference>
<sequence>MELAKSHEEDKYSFAVRLREEKKFFEQAAVEGHDNTLNETIESYLWAISQWAKFEASDFHDGSLRIFNRTVIQAGKSYHYRNAKQIEIVLYILSLREMGPFARPSVSHSGEQTFVAATTTTTGARFSTDLPFFVEDIEEEWMNDYLTLDSDSRDNLIGFIGRLVSVGLPKRLGLCALRLFHDALEAPRRLRALDAGKEVPELNLLQAIGAWLITSNWKTWTLPSRGVQFGTALAYPGVLACSAGVTANGFSAERWQFWVDRVREIRSQLSTEKMKELKMDHFIERLSDNSVKSVSV</sequence>
<evidence type="ECO:0000313" key="2">
    <source>
        <dbReference type="Proteomes" id="UP000799302"/>
    </source>
</evidence>
<dbReference type="AlphaFoldDB" id="A0A6A6UI72"/>
<dbReference type="InterPro" id="IPR022085">
    <property type="entry name" value="OpdG"/>
</dbReference>
<gene>
    <name evidence="1" type="ORF">BT63DRAFT_453792</name>
</gene>
<keyword evidence="2" id="KW-1185">Reference proteome</keyword>
<accession>A0A6A6UI72</accession>
<protein>
    <submittedName>
        <fullName evidence="1">Uncharacterized protein</fullName>
    </submittedName>
</protein>
<organism evidence="1 2">
    <name type="scientific">Microthyrium microscopicum</name>
    <dbReference type="NCBI Taxonomy" id="703497"/>
    <lineage>
        <taxon>Eukaryota</taxon>
        <taxon>Fungi</taxon>
        <taxon>Dikarya</taxon>
        <taxon>Ascomycota</taxon>
        <taxon>Pezizomycotina</taxon>
        <taxon>Dothideomycetes</taxon>
        <taxon>Dothideomycetes incertae sedis</taxon>
        <taxon>Microthyriales</taxon>
        <taxon>Microthyriaceae</taxon>
        <taxon>Microthyrium</taxon>
    </lineage>
</organism>
<reference evidence="1" key="1">
    <citation type="journal article" date="2020" name="Stud. Mycol.">
        <title>101 Dothideomycetes genomes: a test case for predicting lifestyles and emergence of pathogens.</title>
        <authorList>
            <person name="Haridas S."/>
            <person name="Albert R."/>
            <person name="Binder M."/>
            <person name="Bloem J."/>
            <person name="Labutti K."/>
            <person name="Salamov A."/>
            <person name="Andreopoulos B."/>
            <person name="Baker S."/>
            <person name="Barry K."/>
            <person name="Bills G."/>
            <person name="Bluhm B."/>
            <person name="Cannon C."/>
            <person name="Castanera R."/>
            <person name="Culley D."/>
            <person name="Daum C."/>
            <person name="Ezra D."/>
            <person name="Gonzalez J."/>
            <person name="Henrissat B."/>
            <person name="Kuo A."/>
            <person name="Liang C."/>
            <person name="Lipzen A."/>
            <person name="Lutzoni F."/>
            <person name="Magnuson J."/>
            <person name="Mondo S."/>
            <person name="Nolan M."/>
            <person name="Ohm R."/>
            <person name="Pangilinan J."/>
            <person name="Park H.-J."/>
            <person name="Ramirez L."/>
            <person name="Alfaro M."/>
            <person name="Sun H."/>
            <person name="Tritt A."/>
            <person name="Yoshinaga Y."/>
            <person name="Zwiers L.-H."/>
            <person name="Turgeon B."/>
            <person name="Goodwin S."/>
            <person name="Spatafora J."/>
            <person name="Crous P."/>
            <person name="Grigoriev I."/>
        </authorList>
    </citation>
    <scope>NUCLEOTIDE SEQUENCE</scope>
    <source>
        <strain evidence="1">CBS 115976</strain>
    </source>
</reference>
<dbReference type="Pfam" id="PF12311">
    <property type="entry name" value="DUF3632"/>
    <property type="match status" value="1"/>
</dbReference>
<dbReference type="EMBL" id="MU004233">
    <property type="protein sequence ID" value="KAF2671396.1"/>
    <property type="molecule type" value="Genomic_DNA"/>
</dbReference>
<dbReference type="PANTHER" id="PTHR38797">
    <property type="entry name" value="NUCLEAR PORE COMPLEX PROTEIN NUP85-RELATED"/>
    <property type="match status" value="1"/>
</dbReference>
<evidence type="ECO:0000313" key="1">
    <source>
        <dbReference type="EMBL" id="KAF2671396.1"/>
    </source>
</evidence>
<dbReference type="InterPro" id="IPR053204">
    <property type="entry name" value="Oxopyrrolidines_Biosynth-assoc"/>
</dbReference>
<dbReference type="OrthoDB" id="5403091at2759"/>
<proteinExistence type="predicted"/>
<name>A0A6A6UI72_9PEZI</name>